<keyword evidence="2" id="KW-0238">DNA-binding</keyword>
<evidence type="ECO:0000256" key="2">
    <source>
        <dbReference type="ARBA" id="ARBA00023125"/>
    </source>
</evidence>
<comment type="similarity">
    <text evidence="1">Belongs to the 'phage' integrase family.</text>
</comment>
<dbReference type="AlphaFoldDB" id="A0A9D5WUN8"/>
<dbReference type="Pfam" id="PF00589">
    <property type="entry name" value="Phage_integrase"/>
    <property type="match status" value="1"/>
</dbReference>
<reference evidence="5" key="1">
    <citation type="submission" date="2020-04" db="EMBL/GenBank/DDBJ databases">
        <title>Deep metagenomics examines the oral microbiome during advanced dental caries in children, revealing novel taxa and co-occurrences with host molecules.</title>
        <authorList>
            <person name="Baker J.L."/>
            <person name="Morton J.T."/>
            <person name="Dinis M."/>
            <person name="Alvarez R."/>
            <person name="Tran N.C."/>
            <person name="Knight R."/>
            <person name="Edlund A."/>
        </authorList>
    </citation>
    <scope>NUCLEOTIDE SEQUENCE</scope>
    <source>
        <strain evidence="5">JCVI_32_bin.50</strain>
    </source>
</reference>
<dbReference type="EMBL" id="JABZTM010000033">
    <property type="protein sequence ID" value="MBF1446578.1"/>
    <property type="molecule type" value="Genomic_DNA"/>
</dbReference>
<dbReference type="Gene3D" id="1.10.443.10">
    <property type="entry name" value="Intergrase catalytic core"/>
    <property type="match status" value="1"/>
</dbReference>
<dbReference type="GO" id="GO:0003677">
    <property type="term" value="F:DNA binding"/>
    <property type="evidence" value="ECO:0007669"/>
    <property type="project" value="UniProtKB-KW"/>
</dbReference>
<dbReference type="InterPro" id="IPR002104">
    <property type="entry name" value="Integrase_catalytic"/>
</dbReference>
<evidence type="ECO:0000259" key="4">
    <source>
        <dbReference type="PROSITE" id="PS51898"/>
    </source>
</evidence>
<name>A0A9D5WUN8_9BACT</name>
<proteinExistence type="inferred from homology"/>
<protein>
    <submittedName>
        <fullName evidence="5">Site-specific integrase</fullName>
    </submittedName>
</protein>
<dbReference type="InterPro" id="IPR010998">
    <property type="entry name" value="Integrase_recombinase_N"/>
</dbReference>
<dbReference type="PANTHER" id="PTHR30349">
    <property type="entry name" value="PHAGE INTEGRASE-RELATED"/>
    <property type="match status" value="1"/>
</dbReference>
<dbReference type="InterPro" id="IPR025269">
    <property type="entry name" value="SAM-like_dom"/>
</dbReference>
<feature type="domain" description="Tyr recombinase" evidence="4">
    <location>
        <begin position="241"/>
        <end position="409"/>
    </location>
</feature>
<dbReference type="InterPro" id="IPR050090">
    <property type="entry name" value="Tyrosine_recombinase_XerCD"/>
</dbReference>
<dbReference type="Proteomes" id="UP000787419">
    <property type="component" value="Unassembled WGS sequence"/>
</dbReference>
<dbReference type="SUPFAM" id="SSF56349">
    <property type="entry name" value="DNA breaking-rejoining enzymes"/>
    <property type="match status" value="1"/>
</dbReference>
<keyword evidence="3" id="KW-0233">DNA recombination</keyword>
<dbReference type="PANTHER" id="PTHR30349:SF64">
    <property type="entry name" value="PROPHAGE INTEGRASE INTD-RELATED"/>
    <property type="match status" value="1"/>
</dbReference>
<evidence type="ECO:0000313" key="6">
    <source>
        <dbReference type="Proteomes" id="UP000787419"/>
    </source>
</evidence>
<dbReference type="Gene3D" id="1.10.150.130">
    <property type="match status" value="1"/>
</dbReference>
<dbReference type="InterPro" id="IPR013762">
    <property type="entry name" value="Integrase-like_cat_sf"/>
</dbReference>
<accession>A0A9D5WUN8</accession>
<dbReference type="CDD" id="cd01185">
    <property type="entry name" value="INTN1_C_like"/>
    <property type="match status" value="1"/>
</dbReference>
<evidence type="ECO:0000256" key="3">
    <source>
        <dbReference type="ARBA" id="ARBA00023172"/>
    </source>
</evidence>
<comment type="caution">
    <text evidence="5">The sequence shown here is derived from an EMBL/GenBank/DDBJ whole genome shotgun (WGS) entry which is preliminary data.</text>
</comment>
<organism evidence="5 6">
    <name type="scientific">Prevotella nigrescens</name>
    <dbReference type="NCBI Taxonomy" id="28133"/>
    <lineage>
        <taxon>Bacteria</taxon>
        <taxon>Pseudomonadati</taxon>
        <taxon>Bacteroidota</taxon>
        <taxon>Bacteroidia</taxon>
        <taxon>Bacteroidales</taxon>
        <taxon>Prevotellaceae</taxon>
        <taxon>Prevotella</taxon>
    </lineage>
</organism>
<dbReference type="RefSeq" id="WP_278489639.1">
    <property type="nucleotide sequence ID" value="NZ_JABZTM010000033.1"/>
</dbReference>
<dbReference type="InterPro" id="IPR011010">
    <property type="entry name" value="DNA_brk_join_enz"/>
</dbReference>
<sequence>MKKAFQNTKVSVKLRKSEFRDEWYLYIESYPVFKPGQDTPSRIREYVNRTITTPIWDKKRTARTGPEGKRTYKPKRDVNGIILCKSSKDQESCIYADNIRGIRQKEYDTKDLYSDIDEAIAEQKEKSQCDFITYFKQEARNRHLNSSDSIYNSWLRVSELLSKFNNDEPILFANISLIMIERFKQFLLNAPLGGNKTGIISQNTASSYFGIFKAALKQAFVDGYLPIDIAAKSKNIQGQESRREHLTVDELNKLVETPCSNPVIKRAALFSALTGLRHSDIQKMTWKEITREGEHYRINFTQKKTKGVEYMPMSEQAYFFCGKPGHPDELIFGGLPDPSWISKPLAKWIEAAGITKHITFHCFRHTYATLQLANGTDLYTVSKMLGHTNVRTTLIYAKVVDEKKEMAADAIKLNINPSESEKE</sequence>
<evidence type="ECO:0000256" key="1">
    <source>
        <dbReference type="ARBA" id="ARBA00008857"/>
    </source>
</evidence>
<dbReference type="GO" id="GO:0006310">
    <property type="term" value="P:DNA recombination"/>
    <property type="evidence" value="ECO:0007669"/>
    <property type="project" value="UniProtKB-KW"/>
</dbReference>
<dbReference type="PROSITE" id="PS51898">
    <property type="entry name" value="TYR_RECOMBINASE"/>
    <property type="match status" value="1"/>
</dbReference>
<gene>
    <name evidence="5" type="ORF">HXN55_04205</name>
</gene>
<dbReference type="Pfam" id="PF13102">
    <property type="entry name" value="Phage_int_SAM_5"/>
    <property type="match status" value="1"/>
</dbReference>
<evidence type="ECO:0000313" key="5">
    <source>
        <dbReference type="EMBL" id="MBF1446578.1"/>
    </source>
</evidence>
<dbReference type="GO" id="GO:0015074">
    <property type="term" value="P:DNA integration"/>
    <property type="evidence" value="ECO:0007669"/>
    <property type="project" value="InterPro"/>
</dbReference>